<evidence type="ECO:0000313" key="4">
    <source>
        <dbReference type="Proteomes" id="UP001596002"/>
    </source>
</evidence>
<evidence type="ECO:0000313" key="3">
    <source>
        <dbReference type="EMBL" id="MFC4769770.1"/>
    </source>
</evidence>
<dbReference type="Pfam" id="PF00702">
    <property type="entry name" value="Hydrolase"/>
    <property type="match status" value="1"/>
</dbReference>
<dbReference type="Gene3D" id="3.40.50.1000">
    <property type="entry name" value="HAD superfamily/HAD-like"/>
    <property type="match status" value="1"/>
</dbReference>
<name>A0ABV9Q6U7_9BACL</name>
<dbReference type="PANTHER" id="PTHR43316">
    <property type="entry name" value="HYDROLASE, HALOACID DELAHOGENASE-RELATED"/>
    <property type="match status" value="1"/>
</dbReference>
<keyword evidence="2" id="KW-0378">Hydrolase</keyword>
<dbReference type="PANTHER" id="PTHR43316:SF3">
    <property type="entry name" value="HALOACID DEHALOGENASE, TYPE II (AFU_ORTHOLOGUE AFUA_2G07750)-RELATED"/>
    <property type="match status" value="1"/>
</dbReference>
<protein>
    <submittedName>
        <fullName evidence="3">Haloacid dehalogenase type II</fullName>
    </submittedName>
</protein>
<dbReference type="NCBIfam" id="TIGR01428">
    <property type="entry name" value="HAD_type_II"/>
    <property type="match status" value="1"/>
</dbReference>
<dbReference type="EMBL" id="JBHSHC010000142">
    <property type="protein sequence ID" value="MFC4769770.1"/>
    <property type="molecule type" value="Genomic_DNA"/>
</dbReference>
<dbReference type="RefSeq" id="WP_380028655.1">
    <property type="nucleotide sequence ID" value="NZ_JBHSHC010000142.1"/>
</dbReference>
<dbReference type="NCBIfam" id="TIGR01509">
    <property type="entry name" value="HAD-SF-IA-v3"/>
    <property type="match status" value="1"/>
</dbReference>
<dbReference type="InterPro" id="IPR006439">
    <property type="entry name" value="HAD-SF_hydro_IA"/>
</dbReference>
<reference evidence="4" key="1">
    <citation type="journal article" date="2019" name="Int. J. Syst. Evol. Microbiol.">
        <title>The Global Catalogue of Microorganisms (GCM) 10K type strain sequencing project: providing services to taxonomists for standard genome sequencing and annotation.</title>
        <authorList>
            <consortium name="The Broad Institute Genomics Platform"/>
            <consortium name="The Broad Institute Genome Sequencing Center for Infectious Disease"/>
            <person name="Wu L."/>
            <person name="Ma J."/>
        </authorList>
    </citation>
    <scope>NUCLEOTIDE SEQUENCE [LARGE SCALE GENOMIC DNA]</scope>
    <source>
        <strain evidence="4">WYCCWR 12678</strain>
    </source>
</reference>
<dbReference type="InterPro" id="IPR006328">
    <property type="entry name" value="2-HAD"/>
</dbReference>
<evidence type="ECO:0000256" key="2">
    <source>
        <dbReference type="ARBA" id="ARBA00022801"/>
    </source>
</evidence>
<dbReference type="SFLD" id="SFLDF00045">
    <property type="entry name" value="2-haloacid_dehalogenase"/>
    <property type="match status" value="1"/>
</dbReference>
<dbReference type="SFLD" id="SFLDG01135">
    <property type="entry name" value="C1.5.6:_HAD__Beta-PGM__Phospha"/>
    <property type="match status" value="1"/>
</dbReference>
<evidence type="ECO:0000256" key="1">
    <source>
        <dbReference type="ARBA" id="ARBA00008106"/>
    </source>
</evidence>
<dbReference type="PRINTS" id="PR00413">
    <property type="entry name" value="HADHALOGNASE"/>
</dbReference>
<dbReference type="SFLD" id="SFLDG01129">
    <property type="entry name" value="C1.5:_HAD__Beta-PGM__Phosphata"/>
    <property type="match status" value="1"/>
</dbReference>
<sequence length="220" mass="24911">MNQIKAIVFDAYGTLFDVHTVASRCEQFFPGFGQTISEIWRQKQLEYSWLRSLMGRYENFWHVTEDALGFALKSLGLNANEEVRAAVLEEYLRLKPYPEVPQALQALRHHKLAILSNGTPNMLNAAVTNAGLTDAFSSVISVDEVKSFKPLMGVYQLAPSKLHVRREEILFISSNAWDASGAKVFGFNVCWINRFGKTFEELHVEPDLTITGLDQLIEKL</sequence>
<dbReference type="SFLD" id="SFLDS00003">
    <property type="entry name" value="Haloacid_Dehalogenase"/>
    <property type="match status" value="1"/>
</dbReference>
<accession>A0ABV9Q6U7</accession>
<dbReference type="Gene3D" id="1.10.150.240">
    <property type="entry name" value="Putative phosphatase, domain 2"/>
    <property type="match status" value="1"/>
</dbReference>
<dbReference type="InterPro" id="IPR051540">
    <property type="entry name" value="S-2-haloacid_dehalogenase"/>
</dbReference>
<dbReference type="InterPro" id="IPR036412">
    <property type="entry name" value="HAD-like_sf"/>
</dbReference>
<proteinExistence type="inferred from homology"/>
<dbReference type="SUPFAM" id="SSF56784">
    <property type="entry name" value="HAD-like"/>
    <property type="match status" value="1"/>
</dbReference>
<comment type="caution">
    <text evidence="3">The sequence shown here is derived from an EMBL/GenBank/DDBJ whole genome shotgun (WGS) entry which is preliminary data.</text>
</comment>
<comment type="similarity">
    <text evidence="1">Belongs to the HAD-like hydrolase superfamily. S-2-haloalkanoic acid dehalogenase family.</text>
</comment>
<keyword evidence="4" id="KW-1185">Reference proteome</keyword>
<dbReference type="InterPro" id="IPR023198">
    <property type="entry name" value="PGP-like_dom2"/>
</dbReference>
<dbReference type="Proteomes" id="UP001596002">
    <property type="component" value="Unassembled WGS sequence"/>
</dbReference>
<gene>
    <name evidence="3" type="ORF">ACFO8Q_20875</name>
</gene>
<organism evidence="3 4">
    <name type="scientific">Effusibacillus consociatus</name>
    <dbReference type="NCBI Taxonomy" id="1117041"/>
    <lineage>
        <taxon>Bacteria</taxon>
        <taxon>Bacillati</taxon>
        <taxon>Bacillota</taxon>
        <taxon>Bacilli</taxon>
        <taxon>Bacillales</taxon>
        <taxon>Alicyclobacillaceae</taxon>
        <taxon>Effusibacillus</taxon>
    </lineage>
</organism>
<dbReference type="CDD" id="cd02588">
    <property type="entry name" value="HAD_L2-DEX"/>
    <property type="match status" value="1"/>
</dbReference>
<dbReference type="NCBIfam" id="TIGR01493">
    <property type="entry name" value="HAD-SF-IA-v2"/>
    <property type="match status" value="1"/>
</dbReference>
<dbReference type="InterPro" id="IPR023214">
    <property type="entry name" value="HAD_sf"/>
</dbReference>